<reference evidence="8 9" key="1">
    <citation type="submission" date="2016-10" db="EMBL/GenBank/DDBJ databases">
        <authorList>
            <person name="de Groot N.N."/>
        </authorList>
    </citation>
    <scope>NUCLEOTIDE SEQUENCE [LARGE SCALE GENOMIC DNA]</scope>
    <source>
        <strain evidence="8 9">DSM 19012</strain>
    </source>
</reference>
<dbReference type="Proteomes" id="UP000181976">
    <property type="component" value="Unassembled WGS sequence"/>
</dbReference>
<dbReference type="OrthoDB" id="940457at2"/>
<evidence type="ECO:0000256" key="5">
    <source>
        <dbReference type="ARBA" id="ARBA00022692"/>
    </source>
</evidence>
<keyword evidence="3" id="KW-0813">Transport</keyword>
<keyword evidence="9" id="KW-1185">Reference proteome</keyword>
<evidence type="ECO:0000256" key="6">
    <source>
        <dbReference type="ARBA" id="ARBA00023136"/>
    </source>
</evidence>
<dbReference type="InterPro" id="IPR051906">
    <property type="entry name" value="TolC-like"/>
</dbReference>
<dbReference type="GO" id="GO:0009279">
    <property type="term" value="C:cell outer membrane"/>
    <property type="evidence" value="ECO:0007669"/>
    <property type="project" value="UniProtKB-SubCell"/>
</dbReference>
<dbReference type="STRING" id="385682.SAMN05444380_107130"/>
<protein>
    <submittedName>
        <fullName evidence="8">Outer membrane protein TolC</fullName>
    </submittedName>
</protein>
<dbReference type="GO" id="GO:0015288">
    <property type="term" value="F:porin activity"/>
    <property type="evidence" value="ECO:0007669"/>
    <property type="project" value="TreeGrafter"/>
</dbReference>
<dbReference type="eggNOG" id="COG1538">
    <property type="taxonomic scope" value="Bacteria"/>
</dbReference>
<comment type="subcellular location">
    <subcellularLocation>
        <location evidence="1">Cell outer membrane</location>
    </subcellularLocation>
</comment>
<accession>A0A1I1YEB6</accession>
<dbReference type="RefSeq" id="WP_010526157.1">
    <property type="nucleotide sequence ID" value="NZ_AFSL01000005.1"/>
</dbReference>
<sequence length="507" mass="58065">MNPKYLLPILFACFINELGAQETEDYFPDDSDNVVKVSMTLDEVINLAHQQSLYSFRVKNMYLARYWEFRSYKADRLPILSLDATPVNYDRSVVSRFDGEQGEYFDQRSYLTSNASLSIRQNVPLTGGVFDITSSLTRSQNLEDNDDIQYASVPVSIGFSQPLNGYNRFKWEARIEPLQFEKAKREYLQSLESIAIQATDYFFAQVTAEINLKIAENNYHNADTLYNIGKGRFEIGTVTQDELLDLELGLLNAQLALTKAKIGLKQARAELTSFLGLEDNVVIECVVPEEIPNLKIDPQKALQLAIENNPEILDFQQQLLEAEQDIDQVKSESGLSANIRANFGINKNADDFGLAYGSPFEDQQQIRLSLSIPILDWGLRKGKIQMARSNREVTEATVKQARIDFEQDLLISIMEFNLQEKQVEISAKADTIAQLGYEVTKQRFFIDKVDVIKLNSARNSLDAARRNYISSLRQYWRSYYQMRQITLYDFVNDKPLMEALDELLEQP</sequence>
<dbReference type="EMBL" id="FONA01000007">
    <property type="protein sequence ID" value="SFE16453.1"/>
    <property type="molecule type" value="Genomic_DNA"/>
</dbReference>
<keyword evidence="4" id="KW-1134">Transmembrane beta strand</keyword>
<evidence type="ECO:0000256" key="1">
    <source>
        <dbReference type="ARBA" id="ARBA00004442"/>
    </source>
</evidence>
<dbReference type="InParanoid" id="A0A1I1YEB6"/>
<evidence type="ECO:0000313" key="9">
    <source>
        <dbReference type="Proteomes" id="UP000181976"/>
    </source>
</evidence>
<dbReference type="PANTHER" id="PTHR30026:SF20">
    <property type="entry name" value="OUTER MEMBRANE PROTEIN TOLC"/>
    <property type="match status" value="1"/>
</dbReference>
<evidence type="ECO:0000256" key="4">
    <source>
        <dbReference type="ARBA" id="ARBA00022452"/>
    </source>
</evidence>
<dbReference type="Pfam" id="PF02321">
    <property type="entry name" value="OEP"/>
    <property type="match status" value="2"/>
</dbReference>
<keyword evidence="7" id="KW-0998">Cell outer membrane</keyword>
<evidence type="ECO:0000256" key="7">
    <source>
        <dbReference type="ARBA" id="ARBA00023237"/>
    </source>
</evidence>
<dbReference type="GO" id="GO:0015562">
    <property type="term" value="F:efflux transmembrane transporter activity"/>
    <property type="evidence" value="ECO:0007669"/>
    <property type="project" value="InterPro"/>
</dbReference>
<dbReference type="PANTHER" id="PTHR30026">
    <property type="entry name" value="OUTER MEMBRANE PROTEIN TOLC"/>
    <property type="match status" value="1"/>
</dbReference>
<organism evidence="8 9">
    <name type="scientific">Thermophagus xiamenensis</name>
    <dbReference type="NCBI Taxonomy" id="385682"/>
    <lineage>
        <taxon>Bacteria</taxon>
        <taxon>Pseudomonadati</taxon>
        <taxon>Bacteroidota</taxon>
        <taxon>Bacteroidia</taxon>
        <taxon>Marinilabiliales</taxon>
        <taxon>Marinilabiliaceae</taxon>
        <taxon>Thermophagus</taxon>
    </lineage>
</organism>
<dbReference type="Gene3D" id="1.20.1600.10">
    <property type="entry name" value="Outer membrane efflux proteins (OEP)"/>
    <property type="match status" value="1"/>
</dbReference>
<comment type="similarity">
    <text evidence="2">Belongs to the outer membrane factor (OMF) (TC 1.B.17) family.</text>
</comment>
<evidence type="ECO:0000313" key="8">
    <source>
        <dbReference type="EMBL" id="SFE16453.1"/>
    </source>
</evidence>
<keyword evidence="5" id="KW-0812">Transmembrane</keyword>
<dbReference type="AlphaFoldDB" id="A0A1I1YEB6"/>
<dbReference type="GO" id="GO:1990281">
    <property type="term" value="C:efflux pump complex"/>
    <property type="evidence" value="ECO:0007669"/>
    <property type="project" value="TreeGrafter"/>
</dbReference>
<name>A0A1I1YEB6_9BACT</name>
<evidence type="ECO:0000256" key="3">
    <source>
        <dbReference type="ARBA" id="ARBA00022448"/>
    </source>
</evidence>
<gene>
    <name evidence="8" type="ORF">SAMN05444380_107130</name>
</gene>
<keyword evidence="6" id="KW-0472">Membrane</keyword>
<evidence type="ECO:0000256" key="2">
    <source>
        <dbReference type="ARBA" id="ARBA00007613"/>
    </source>
</evidence>
<dbReference type="InterPro" id="IPR003423">
    <property type="entry name" value="OMP_efflux"/>
</dbReference>
<dbReference type="SUPFAM" id="SSF56954">
    <property type="entry name" value="Outer membrane efflux proteins (OEP)"/>
    <property type="match status" value="1"/>
</dbReference>
<proteinExistence type="inferred from homology"/>